<reference evidence="10 11" key="1">
    <citation type="submission" date="2023-08" db="EMBL/GenBank/DDBJ databases">
        <title>Black Yeasts Isolated from many extreme environments.</title>
        <authorList>
            <person name="Coleine C."/>
            <person name="Stajich J.E."/>
            <person name="Selbmann L."/>
        </authorList>
    </citation>
    <scope>NUCLEOTIDE SEQUENCE [LARGE SCALE GENOMIC DNA]</scope>
    <source>
        <strain evidence="10 11">CCFEE 5910</strain>
    </source>
</reference>
<dbReference type="EMBL" id="JAVRRJ010000006">
    <property type="protein sequence ID" value="KAK5083538.1"/>
    <property type="molecule type" value="Genomic_DNA"/>
</dbReference>
<evidence type="ECO:0000259" key="9">
    <source>
        <dbReference type="Pfam" id="PF03600"/>
    </source>
</evidence>
<evidence type="ECO:0000313" key="10">
    <source>
        <dbReference type="EMBL" id="KAK5083538.1"/>
    </source>
</evidence>
<evidence type="ECO:0000256" key="6">
    <source>
        <dbReference type="ARBA" id="ARBA00023136"/>
    </source>
</evidence>
<protein>
    <recommendedName>
        <fullName evidence="9">Citrate transporter-like domain-containing protein</fullName>
    </recommendedName>
</protein>
<keyword evidence="11" id="KW-1185">Reference proteome</keyword>
<keyword evidence="4 8" id="KW-0812">Transmembrane</keyword>
<dbReference type="InterPro" id="IPR004680">
    <property type="entry name" value="Cit_transptr-like_dom"/>
</dbReference>
<feature type="transmembrane region" description="Helical" evidence="8">
    <location>
        <begin position="111"/>
        <end position="137"/>
    </location>
</feature>
<keyword evidence="2" id="KW-0813">Transport</keyword>
<dbReference type="GO" id="GO:0005886">
    <property type="term" value="C:plasma membrane"/>
    <property type="evidence" value="ECO:0007669"/>
    <property type="project" value="UniProtKB-SubCell"/>
</dbReference>
<keyword evidence="6 8" id="KW-0472">Membrane</keyword>
<dbReference type="PANTHER" id="PTHR43302:SF5">
    <property type="entry name" value="TRANSPORTER ARSB-RELATED"/>
    <property type="match status" value="1"/>
</dbReference>
<feature type="transmembrane region" description="Helical" evidence="8">
    <location>
        <begin position="72"/>
        <end position="91"/>
    </location>
</feature>
<comment type="caution">
    <text evidence="10">The sequence shown here is derived from an EMBL/GenBank/DDBJ whole genome shotgun (WGS) entry which is preliminary data.</text>
</comment>
<feature type="compositionally biased region" description="Polar residues" evidence="7">
    <location>
        <begin position="375"/>
        <end position="387"/>
    </location>
</feature>
<feature type="transmembrane region" description="Helical" evidence="8">
    <location>
        <begin position="303"/>
        <end position="320"/>
    </location>
</feature>
<dbReference type="GO" id="GO:0055085">
    <property type="term" value="P:transmembrane transport"/>
    <property type="evidence" value="ECO:0007669"/>
    <property type="project" value="InterPro"/>
</dbReference>
<evidence type="ECO:0000256" key="4">
    <source>
        <dbReference type="ARBA" id="ARBA00022692"/>
    </source>
</evidence>
<feature type="transmembrane region" description="Helical" evidence="8">
    <location>
        <begin position="515"/>
        <end position="545"/>
    </location>
</feature>
<gene>
    <name evidence="10" type="ORF">LTR05_006041</name>
</gene>
<evidence type="ECO:0000256" key="7">
    <source>
        <dbReference type="SAM" id="MobiDB-lite"/>
    </source>
</evidence>
<dbReference type="Pfam" id="PF03600">
    <property type="entry name" value="CitMHS"/>
    <property type="match status" value="1"/>
</dbReference>
<name>A0AAN7Y9L4_9EURO</name>
<evidence type="ECO:0000256" key="3">
    <source>
        <dbReference type="ARBA" id="ARBA00022475"/>
    </source>
</evidence>
<comment type="subcellular location">
    <subcellularLocation>
        <location evidence="1">Cell membrane</location>
        <topology evidence="1">Multi-pass membrane protein</topology>
    </subcellularLocation>
</comment>
<feature type="compositionally biased region" description="Low complexity" evidence="7">
    <location>
        <begin position="395"/>
        <end position="404"/>
    </location>
</feature>
<dbReference type="AlphaFoldDB" id="A0AAN7Y9L4"/>
<evidence type="ECO:0000256" key="8">
    <source>
        <dbReference type="SAM" id="Phobius"/>
    </source>
</evidence>
<dbReference type="PANTHER" id="PTHR43302">
    <property type="entry name" value="TRANSPORTER ARSB-RELATED"/>
    <property type="match status" value="1"/>
</dbReference>
<keyword evidence="3" id="KW-1003">Cell membrane</keyword>
<feature type="region of interest" description="Disordered" evidence="7">
    <location>
        <begin position="334"/>
        <end position="404"/>
    </location>
</feature>
<accession>A0AAN7Y9L4</accession>
<feature type="transmembrane region" description="Helical" evidence="8">
    <location>
        <begin position="566"/>
        <end position="587"/>
    </location>
</feature>
<sequence length="588" mass="64140">MFTTGGVQDHLNGHSGFILVVFIVVSALVIFTVHVPLARSFQHGLLRVLKICRVISQREFERLASRRLRFPLSLETAPVIGVVLLLATTTIDGSTIKLGVKGDENVKPYDVLVLFISLAYISIALDGTGALEAVAFWVSKRGGSSGIRLFTYLYVFFLGVGCIVGNDPLILSGTPFLAYLTHHTQIEPTAWVFSEFMAANTASAVLVSSNPTNILITGSFGLNFLTDFTKWTVLPSIVPALLNYPVLLAMFWKKIPREIAPLQDNPWSKLRDPTGAIFFSVLMVVTVVVLVGTSFVPNHAVEVWMVTAPAGILAFLFDLGSDWWRHKQRKVAKDQGLSDQAAEMRPVDRSPSITSDIHQRHNAHPTQVHSKEDSTQTCSKGENTPVLSPSDDKTVPTSTTDTSPTLSSFLRSFKTHFPGTSLTITRLPLPLLPFAICEFILVRGLSQRGWINVFAHGFSNACTTPLSTVFFFGFVSAAFLCPLAGTNIGATIILVEILRDPAFSESPVARAEPRIMLAAIYATALGSNLGAFSYTFAGSLAGLLWRALLADKDIRISQAKFAVVNFLPLVVQTTVACAIIYGQLYWFA</sequence>
<feature type="transmembrane region" description="Helical" evidence="8">
    <location>
        <begin position="16"/>
        <end position="37"/>
    </location>
</feature>
<keyword evidence="5 8" id="KW-1133">Transmembrane helix</keyword>
<feature type="transmembrane region" description="Helical" evidence="8">
    <location>
        <begin position="469"/>
        <end position="495"/>
    </location>
</feature>
<feature type="transmembrane region" description="Helical" evidence="8">
    <location>
        <begin position="231"/>
        <end position="252"/>
    </location>
</feature>
<organism evidence="10 11">
    <name type="scientific">Lithohypha guttulata</name>
    <dbReference type="NCBI Taxonomy" id="1690604"/>
    <lineage>
        <taxon>Eukaryota</taxon>
        <taxon>Fungi</taxon>
        <taxon>Dikarya</taxon>
        <taxon>Ascomycota</taxon>
        <taxon>Pezizomycotina</taxon>
        <taxon>Eurotiomycetes</taxon>
        <taxon>Chaetothyriomycetidae</taxon>
        <taxon>Chaetothyriales</taxon>
        <taxon>Trichomeriaceae</taxon>
        <taxon>Lithohypha</taxon>
    </lineage>
</organism>
<dbReference type="Proteomes" id="UP001309876">
    <property type="component" value="Unassembled WGS sequence"/>
</dbReference>
<feature type="transmembrane region" description="Helical" evidence="8">
    <location>
        <begin position="149"/>
        <end position="171"/>
    </location>
</feature>
<feature type="domain" description="Citrate transporter-like" evidence="9">
    <location>
        <begin position="82"/>
        <end position="310"/>
    </location>
</feature>
<feature type="transmembrane region" description="Helical" evidence="8">
    <location>
        <begin position="273"/>
        <end position="297"/>
    </location>
</feature>
<evidence type="ECO:0000256" key="5">
    <source>
        <dbReference type="ARBA" id="ARBA00022989"/>
    </source>
</evidence>
<evidence type="ECO:0000313" key="11">
    <source>
        <dbReference type="Proteomes" id="UP001309876"/>
    </source>
</evidence>
<evidence type="ECO:0000256" key="1">
    <source>
        <dbReference type="ARBA" id="ARBA00004651"/>
    </source>
</evidence>
<evidence type="ECO:0000256" key="2">
    <source>
        <dbReference type="ARBA" id="ARBA00022448"/>
    </source>
</evidence>
<proteinExistence type="predicted"/>